<reference evidence="4 5" key="1">
    <citation type="submission" date="2019-01" db="EMBL/GenBank/DDBJ databases">
        <authorList>
            <person name="Sayadi A."/>
        </authorList>
    </citation>
    <scope>NUCLEOTIDE SEQUENCE [LARGE SCALE GENOMIC DNA]</scope>
</reference>
<dbReference type="AlphaFoldDB" id="A0A653BNY4"/>
<dbReference type="GO" id="GO:0005886">
    <property type="term" value="C:plasma membrane"/>
    <property type="evidence" value="ECO:0007669"/>
    <property type="project" value="TreeGrafter"/>
</dbReference>
<evidence type="ECO:0000313" key="5">
    <source>
        <dbReference type="Proteomes" id="UP000410492"/>
    </source>
</evidence>
<organism evidence="4 5">
    <name type="scientific">Callosobruchus maculatus</name>
    <name type="common">Southern cowpea weevil</name>
    <name type="synonym">Pulse bruchid</name>
    <dbReference type="NCBI Taxonomy" id="64391"/>
    <lineage>
        <taxon>Eukaryota</taxon>
        <taxon>Metazoa</taxon>
        <taxon>Ecdysozoa</taxon>
        <taxon>Arthropoda</taxon>
        <taxon>Hexapoda</taxon>
        <taxon>Insecta</taxon>
        <taxon>Pterygota</taxon>
        <taxon>Neoptera</taxon>
        <taxon>Endopterygota</taxon>
        <taxon>Coleoptera</taxon>
        <taxon>Polyphaga</taxon>
        <taxon>Cucujiformia</taxon>
        <taxon>Chrysomeloidea</taxon>
        <taxon>Chrysomelidae</taxon>
        <taxon>Bruchinae</taxon>
        <taxon>Bruchini</taxon>
        <taxon>Callosobruchus</taxon>
    </lineage>
</organism>
<protein>
    <recommendedName>
        <fullName evidence="3">Schwannomin interacting protein 1 C-terminal domain-containing protein</fullName>
    </recommendedName>
</protein>
<dbReference type="PANTHER" id="PTHR13103">
    <property type="entry name" value="SCHWANNOMIN INTERACTING PROTEIN 1"/>
    <property type="match status" value="1"/>
</dbReference>
<accession>A0A653BNY4</accession>
<dbReference type="InterPro" id="IPR039045">
    <property type="entry name" value="SCHIP_1"/>
</dbReference>
<dbReference type="EMBL" id="CAACVG010003225">
    <property type="protein sequence ID" value="VEN37297.1"/>
    <property type="molecule type" value="Genomic_DNA"/>
</dbReference>
<keyword evidence="1" id="KW-0175">Coiled coil</keyword>
<feature type="compositionally biased region" description="Low complexity" evidence="2">
    <location>
        <begin position="267"/>
        <end position="283"/>
    </location>
</feature>
<dbReference type="Proteomes" id="UP000410492">
    <property type="component" value="Unassembled WGS sequence"/>
</dbReference>
<keyword evidence="5" id="KW-1185">Reference proteome</keyword>
<evidence type="ECO:0000259" key="3">
    <source>
        <dbReference type="Pfam" id="PF10148"/>
    </source>
</evidence>
<dbReference type="OrthoDB" id="6260144at2759"/>
<name>A0A653BNY4_CALMS</name>
<dbReference type="GO" id="GO:0030054">
    <property type="term" value="C:cell junction"/>
    <property type="evidence" value="ECO:0007669"/>
    <property type="project" value="TreeGrafter"/>
</dbReference>
<dbReference type="InterPro" id="IPR015649">
    <property type="entry name" value="SCHIP_1_C"/>
</dbReference>
<proteinExistence type="predicted"/>
<dbReference type="GO" id="GO:0035332">
    <property type="term" value="P:positive regulation of hippo signaling"/>
    <property type="evidence" value="ECO:0007669"/>
    <property type="project" value="TreeGrafter"/>
</dbReference>
<sequence>MEWVLCMAPCDEQNLVDRFLKVVAIDDNDRYMDREEIRKRLAMGSDDYYIEKFSHRTDMQGKLHSGASLRICFMNETMSDTDSPNSNSESPEDDFIQLKPIFELAQNEKVRPTTLNIPRKSQNDTGTDVDFFTKQEKLQTEVRIALVQAKEMARMQMQIERQLQKKSPISELIRGSLEKIGISFPEDKRRLSRQILTEMNIAQLQVIVNDLHSRIETLNDVLVGHLMERDDLHMEQDSMLVDIEDLTKYLDAKEHLREQQPTSLIKNNNTASTPTSPSSLPPSGLDYNIR</sequence>
<gene>
    <name evidence="4" type="ORF">CALMAC_LOCUS2596</name>
</gene>
<evidence type="ECO:0000313" key="4">
    <source>
        <dbReference type="EMBL" id="VEN37297.1"/>
    </source>
</evidence>
<dbReference type="PANTHER" id="PTHR13103:SF2">
    <property type="entry name" value="IQCJ-SCHIP1 READTHROUGH TRANSCRIPT PROTEIN-RELATED"/>
    <property type="match status" value="1"/>
</dbReference>
<evidence type="ECO:0000256" key="1">
    <source>
        <dbReference type="ARBA" id="ARBA00023054"/>
    </source>
</evidence>
<dbReference type="Pfam" id="PF10148">
    <property type="entry name" value="SCHIP-1_C"/>
    <property type="match status" value="1"/>
</dbReference>
<evidence type="ECO:0000256" key="2">
    <source>
        <dbReference type="SAM" id="MobiDB-lite"/>
    </source>
</evidence>
<feature type="region of interest" description="Disordered" evidence="2">
    <location>
        <begin position="258"/>
        <end position="290"/>
    </location>
</feature>
<feature type="domain" description="Schwannomin interacting protein 1 C-terminal" evidence="3">
    <location>
        <begin position="32"/>
        <end position="259"/>
    </location>
</feature>